<dbReference type="Proteomes" id="UP000275385">
    <property type="component" value="Unassembled WGS sequence"/>
</dbReference>
<feature type="compositionally biased region" description="Low complexity" evidence="1">
    <location>
        <begin position="136"/>
        <end position="147"/>
    </location>
</feature>
<feature type="compositionally biased region" description="Polar residues" evidence="1">
    <location>
        <begin position="300"/>
        <end position="315"/>
    </location>
</feature>
<accession>A0A420YB67</accession>
<dbReference type="AlphaFoldDB" id="A0A420YB67"/>
<comment type="caution">
    <text evidence="2">The sequence shown here is derived from an EMBL/GenBank/DDBJ whole genome shotgun (WGS) entry which is preliminary data.</text>
</comment>
<feature type="compositionally biased region" description="Basic and acidic residues" evidence="1">
    <location>
        <begin position="39"/>
        <end position="48"/>
    </location>
</feature>
<feature type="compositionally biased region" description="Polar residues" evidence="1">
    <location>
        <begin position="335"/>
        <end position="355"/>
    </location>
</feature>
<feature type="compositionally biased region" description="Basic and acidic residues" evidence="1">
    <location>
        <begin position="289"/>
        <end position="298"/>
    </location>
</feature>
<feature type="compositionally biased region" description="Polar residues" evidence="1">
    <location>
        <begin position="53"/>
        <end position="86"/>
    </location>
</feature>
<dbReference type="GO" id="GO:0016071">
    <property type="term" value="P:mRNA metabolic process"/>
    <property type="evidence" value="ECO:0007669"/>
    <property type="project" value="UniProtKB-ARBA"/>
</dbReference>
<feature type="compositionally biased region" description="Polar residues" evidence="1">
    <location>
        <begin position="154"/>
        <end position="165"/>
    </location>
</feature>
<evidence type="ECO:0000256" key="1">
    <source>
        <dbReference type="SAM" id="MobiDB-lite"/>
    </source>
</evidence>
<organism evidence="2 3">
    <name type="scientific">Coniochaeta pulveracea</name>
    <dbReference type="NCBI Taxonomy" id="177199"/>
    <lineage>
        <taxon>Eukaryota</taxon>
        <taxon>Fungi</taxon>
        <taxon>Dikarya</taxon>
        <taxon>Ascomycota</taxon>
        <taxon>Pezizomycotina</taxon>
        <taxon>Sordariomycetes</taxon>
        <taxon>Sordariomycetidae</taxon>
        <taxon>Coniochaetales</taxon>
        <taxon>Coniochaetaceae</taxon>
        <taxon>Coniochaeta</taxon>
    </lineage>
</organism>
<feature type="region of interest" description="Disordered" evidence="1">
    <location>
        <begin position="1"/>
        <end position="405"/>
    </location>
</feature>
<name>A0A420YB67_9PEZI</name>
<protein>
    <recommendedName>
        <fullName evidence="4">Proteophosphoglycan 5</fullName>
    </recommendedName>
</protein>
<sequence>MQQHNPTPGHRATPARRRPNNNPRSTNSPAAKRSYASENDMREPERSLEYVGTPSTPLKTASNTPVPRTQPTNAKSKGRTGSSNHNARPRSIPNGQANGRPGHAPSSPGPTQNRYGRTPPDAAPRSTAFAGPTFHASPAASSLPIPSFMRMDSPQVNSPRRTSQEPSPPATDSEAPTPQHPSVVLKPAVPREESPLDIFFNADRAEKEQARRASSATGFVAAPGPFSPPSFQAPSPQVSRTAPRGPQTLFSRQSLLHRTSSSGGGISTTELDGTPGQPMGPSFSTPYQDRIRAARASDRTGGSSQAANRQQQLFQPSGEDDKADALKSLLGIGTASPSASRQSSMQTQTPLQPSSVALPLDTVSSSSVHLPAQRQPVQNQHQGFFPVPTTDQPTSHGNQELDDMSNRLRQILSLGHN</sequence>
<dbReference type="OrthoDB" id="2142961at2759"/>
<feature type="compositionally biased region" description="Polar residues" evidence="1">
    <location>
        <begin position="389"/>
        <end position="398"/>
    </location>
</feature>
<evidence type="ECO:0000313" key="2">
    <source>
        <dbReference type="EMBL" id="RKU45149.1"/>
    </source>
</evidence>
<evidence type="ECO:0000313" key="3">
    <source>
        <dbReference type="Proteomes" id="UP000275385"/>
    </source>
</evidence>
<keyword evidence="3" id="KW-1185">Reference proteome</keyword>
<feature type="compositionally biased region" description="Low complexity" evidence="1">
    <location>
        <begin position="20"/>
        <end position="31"/>
    </location>
</feature>
<gene>
    <name evidence="2" type="ORF">DL546_005495</name>
</gene>
<feature type="compositionally biased region" description="Polar residues" evidence="1">
    <location>
        <begin position="248"/>
        <end position="258"/>
    </location>
</feature>
<dbReference type="EMBL" id="QVQW01000023">
    <property type="protein sequence ID" value="RKU45149.1"/>
    <property type="molecule type" value="Genomic_DNA"/>
</dbReference>
<dbReference type="STRING" id="177199.A0A420YB67"/>
<reference evidence="2 3" key="1">
    <citation type="submission" date="2018-08" db="EMBL/GenBank/DDBJ databases">
        <title>Draft genome of the lignicolous fungus Coniochaeta pulveracea.</title>
        <authorList>
            <person name="Borstlap C.J."/>
            <person name="De Witt R.N."/>
            <person name="Botha A."/>
            <person name="Volschenk H."/>
        </authorList>
    </citation>
    <scope>NUCLEOTIDE SEQUENCE [LARGE SCALE GENOMIC DNA]</scope>
    <source>
        <strain evidence="2 3">CAB683</strain>
    </source>
</reference>
<evidence type="ECO:0008006" key="4">
    <source>
        <dbReference type="Google" id="ProtNLM"/>
    </source>
</evidence>
<feature type="compositionally biased region" description="Low complexity" evidence="1">
    <location>
        <begin position="218"/>
        <end position="239"/>
    </location>
</feature>
<proteinExistence type="predicted"/>
<dbReference type="InterPro" id="IPR028322">
    <property type="entry name" value="PNRC-like_rgn"/>
</dbReference>
<dbReference type="Pfam" id="PF15365">
    <property type="entry name" value="PNRC"/>
    <property type="match status" value="1"/>
</dbReference>